<dbReference type="Proteomes" id="UP001303647">
    <property type="component" value="Unassembled WGS sequence"/>
</dbReference>
<reference evidence="3" key="1">
    <citation type="journal article" date="2023" name="Mol. Phylogenet. Evol.">
        <title>Genome-scale phylogeny and comparative genomics of the fungal order Sordariales.</title>
        <authorList>
            <person name="Hensen N."/>
            <person name="Bonometti L."/>
            <person name="Westerberg I."/>
            <person name="Brannstrom I.O."/>
            <person name="Guillou S."/>
            <person name="Cros-Aarteil S."/>
            <person name="Calhoun S."/>
            <person name="Haridas S."/>
            <person name="Kuo A."/>
            <person name="Mondo S."/>
            <person name="Pangilinan J."/>
            <person name="Riley R."/>
            <person name="LaButti K."/>
            <person name="Andreopoulos B."/>
            <person name="Lipzen A."/>
            <person name="Chen C."/>
            <person name="Yan M."/>
            <person name="Daum C."/>
            <person name="Ng V."/>
            <person name="Clum A."/>
            <person name="Steindorff A."/>
            <person name="Ohm R.A."/>
            <person name="Martin F."/>
            <person name="Silar P."/>
            <person name="Natvig D.O."/>
            <person name="Lalanne C."/>
            <person name="Gautier V."/>
            <person name="Ament-Velasquez S.L."/>
            <person name="Kruys A."/>
            <person name="Hutchinson M.I."/>
            <person name="Powell A.J."/>
            <person name="Barry K."/>
            <person name="Miller A.N."/>
            <person name="Grigoriev I.V."/>
            <person name="Debuchy R."/>
            <person name="Gladieux P."/>
            <person name="Hiltunen Thoren M."/>
            <person name="Johannesson H."/>
        </authorList>
    </citation>
    <scope>NUCLEOTIDE SEQUENCE</scope>
    <source>
        <strain evidence="3">CBS 359.72</strain>
    </source>
</reference>
<keyword evidence="4" id="KW-1185">Reference proteome</keyword>
<protein>
    <recommendedName>
        <fullName evidence="5">Siderophore biosynthesis</fullName>
    </recommendedName>
</protein>
<keyword evidence="2" id="KW-0732">Signal</keyword>
<feature type="signal peptide" evidence="2">
    <location>
        <begin position="1"/>
        <end position="20"/>
    </location>
</feature>
<reference evidence="3" key="2">
    <citation type="submission" date="2023-05" db="EMBL/GenBank/DDBJ databases">
        <authorList>
            <consortium name="Lawrence Berkeley National Laboratory"/>
            <person name="Steindorff A."/>
            <person name="Hensen N."/>
            <person name="Bonometti L."/>
            <person name="Westerberg I."/>
            <person name="Brannstrom I.O."/>
            <person name="Guillou S."/>
            <person name="Cros-Aarteil S."/>
            <person name="Calhoun S."/>
            <person name="Haridas S."/>
            <person name="Kuo A."/>
            <person name="Mondo S."/>
            <person name="Pangilinan J."/>
            <person name="Riley R."/>
            <person name="Labutti K."/>
            <person name="Andreopoulos B."/>
            <person name="Lipzen A."/>
            <person name="Chen C."/>
            <person name="Yanf M."/>
            <person name="Daum C."/>
            <person name="Ng V."/>
            <person name="Clum A."/>
            <person name="Ohm R."/>
            <person name="Martin F."/>
            <person name="Silar P."/>
            <person name="Natvig D."/>
            <person name="Lalanne C."/>
            <person name="Gautier V."/>
            <person name="Ament-Velasquez S.L."/>
            <person name="Kruys A."/>
            <person name="Hutchinson M.I."/>
            <person name="Powell A.J."/>
            <person name="Barry K."/>
            <person name="Miller A.N."/>
            <person name="Grigoriev I.V."/>
            <person name="Debuchy R."/>
            <person name="Gladieux P."/>
            <person name="Thoren M.H."/>
            <person name="Johannesson H."/>
        </authorList>
    </citation>
    <scope>NUCLEOTIDE SEQUENCE</scope>
    <source>
        <strain evidence="3">CBS 359.72</strain>
    </source>
</reference>
<evidence type="ECO:0000256" key="1">
    <source>
        <dbReference type="SAM" id="MobiDB-lite"/>
    </source>
</evidence>
<proteinExistence type="predicted"/>
<dbReference type="AlphaFoldDB" id="A0AAN7HGB4"/>
<name>A0AAN7HGB4_9PEZI</name>
<evidence type="ECO:0008006" key="5">
    <source>
        <dbReference type="Google" id="ProtNLM"/>
    </source>
</evidence>
<gene>
    <name evidence="3" type="ORF">C7999DRAFT_35323</name>
</gene>
<evidence type="ECO:0000313" key="3">
    <source>
        <dbReference type="EMBL" id="KAK4244322.1"/>
    </source>
</evidence>
<feature type="region of interest" description="Disordered" evidence="1">
    <location>
        <begin position="95"/>
        <end position="178"/>
    </location>
</feature>
<evidence type="ECO:0000256" key="2">
    <source>
        <dbReference type="SAM" id="SignalP"/>
    </source>
</evidence>
<dbReference type="PROSITE" id="PS51257">
    <property type="entry name" value="PROKAR_LIPOPROTEIN"/>
    <property type="match status" value="1"/>
</dbReference>
<feature type="chain" id="PRO_5042817910" description="Siderophore biosynthesis" evidence="2">
    <location>
        <begin position="21"/>
        <end position="204"/>
    </location>
</feature>
<evidence type="ECO:0000313" key="4">
    <source>
        <dbReference type="Proteomes" id="UP001303647"/>
    </source>
</evidence>
<sequence>MVKLMLSALGLLMLTTPALSACTGMHTFGACADGIVHWYDPDTGEICDPLDCGGGRAPVKTDVPGCAAYEGTLTPETSPSYMPCWTGFSSASSASSTAETTTSNSPSRANPTSSSPATSVSSGSAESQVNPTTGGASSNSGSSAALTTSPPASTPSANANGAGSSSGAAGSSSSTTIPSSAGRIMSGSWIAMVAGVAIGALAVI</sequence>
<organism evidence="3 4">
    <name type="scientific">Corynascus novoguineensis</name>
    <dbReference type="NCBI Taxonomy" id="1126955"/>
    <lineage>
        <taxon>Eukaryota</taxon>
        <taxon>Fungi</taxon>
        <taxon>Dikarya</taxon>
        <taxon>Ascomycota</taxon>
        <taxon>Pezizomycotina</taxon>
        <taxon>Sordariomycetes</taxon>
        <taxon>Sordariomycetidae</taxon>
        <taxon>Sordariales</taxon>
        <taxon>Chaetomiaceae</taxon>
        <taxon>Corynascus</taxon>
    </lineage>
</organism>
<accession>A0AAN7HGB4</accession>
<dbReference type="EMBL" id="MU857745">
    <property type="protein sequence ID" value="KAK4244322.1"/>
    <property type="molecule type" value="Genomic_DNA"/>
</dbReference>
<comment type="caution">
    <text evidence="3">The sequence shown here is derived from an EMBL/GenBank/DDBJ whole genome shotgun (WGS) entry which is preliminary data.</text>
</comment>